<accession>G9NLL5</accession>
<dbReference type="CDD" id="cd12148">
    <property type="entry name" value="fungal_TF_MHR"/>
    <property type="match status" value="1"/>
</dbReference>
<dbReference type="EMBL" id="ABDG02000018">
    <property type="protein sequence ID" value="EHK48777.1"/>
    <property type="molecule type" value="Genomic_DNA"/>
</dbReference>
<evidence type="ECO:0000256" key="1">
    <source>
        <dbReference type="ARBA" id="ARBA00004123"/>
    </source>
</evidence>
<gene>
    <name evidence="3" type="ORF">TRIATDRAFT_53800</name>
</gene>
<dbReference type="AlphaFoldDB" id="G9NLL5"/>
<dbReference type="Proteomes" id="UP000005426">
    <property type="component" value="Unassembled WGS sequence"/>
</dbReference>
<evidence type="ECO:0000313" key="3">
    <source>
        <dbReference type="EMBL" id="EHK48777.1"/>
    </source>
</evidence>
<dbReference type="InterPro" id="IPR050613">
    <property type="entry name" value="Sec_Metabolite_Reg"/>
</dbReference>
<dbReference type="HOGENOM" id="CLU_1686845_0_0_1"/>
<evidence type="ECO:0000313" key="4">
    <source>
        <dbReference type="Proteomes" id="UP000005426"/>
    </source>
</evidence>
<evidence type="ECO:0000256" key="2">
    <source>
        <dbReference type="ARBA" id="ARBA00023242"/>
    </source>
</evidence>
<dbReference type="OMA" id="SHIAFIW"/>
<dbReference type="GO" id="GO:0005634">
    <property type="term" value="C:nucleus"/>
    <property type="evidence" value="ECO:0007669"/>
    <property type="project" value="UniProtKB-SubCell"/>
</dbReference>
<protein>
    <recommendedName>
        <fullName evidence="5">Transcription factor domain-containing protein</fullName>
    </recommendedName>
</protein>
<feature type="non-terminal residue" evidence="3">
    <location>
        <position position="1"/>
    </location>
</feature>
<dbReference type="PANTHER" id="PTHR31001:SF85">
    <property type="entry name" value="ZN(II)2CYS6 TRANSCRIPTION FACTOR (EUROFUNG)"/>
    <property type="match status" value="1"/>
</dbReference>
<keyword evidence="2" id="KW-0539">Nucleus</keyword>
<evidence type="ECO:0008006" key="5">
    <source>
        <dbReference type="Google" id="ProtNLM"/>
    </source>
</evidence>
<keyword evidence="4" id="KW-1185">Reference proteome</keyword>
<organism evidence="3 4">
    <name type="scientific">Hypocrea atroviridis (strain ATCC 20476 / IMI 206040)</name>
    <name type="common">Trichoderma atroviride</name>
    <dbReference type="NCBI Taxonomy" id="452589"/>
    <lineage>
        <taxon>Eukaryota</taxon>
        <taxon>Fungi</taxon>
        <taxon>Dikarya</taxon>
        <taxon>Ascomycota</taxon>
        <taxon>Pezizomycotina</taxon>
        <taxon>Sordariomycetes</taxon>
        <taxon>Hypocreomycetidae</taxon>
        <taxon>Hypocreales</taxon>
        <taxon>Hypocreaceae</taxon>
        <taxon>Trichoderma</taxon>
    </lineage>
</organism>
<comment type="caution">
    <text evidence="3">The sequence shown here is derived from an EMBL/GenBank/DDBJ whole genome shotgun (WGS) entry which is preliminary data.</text>
</comment>
<comment type="subcellular location">
    <subcellularLocation>
        <location evidence="1">Nucleus</location>
    </subcellularLocation>
</comment>
<dbReference type="PANTHER" id="PTHR31001">
    <property type="entry name" value="UNCHARACTERIZED TRANSCRIPTIONAL REGULATORY PROTEIN"/>
    <property type="match status" value="1"/>
</dbReference>
<dbReference type="OrthoDB" id="435881at2759"/>
<name>G9NLL5_HYPAI</name>
<dbReference type="STRING" id="452589.G9NLL5"/>
<reference evidence="3 4" key="1">
    <citation type="journal article" date="2011" name="Genome Biol.">
        <title>Comparative genome sequence analysis underscores mycoparasitism as the ancestral life style of Trichoderma.</title>
        <authorList>
            <person name="Kubicek C.P."/>
            <person name="Herrera-Estrella A."/>
            <person name="Seidl-Seiboth V."/>
            <person name="Martinez D.A."/>
            <person name="Druzhinina I.S."/>
            <person name="Thon M."/>
            <person name="Zeilinger S."/>
            <person name="Casas-Flores S."/>
            <person name="Horwitz B.A."/>
            <person name="Mukherjee P.K."/>
            <person name="Mukherjee M."/>
            <person name="Kredics L."/>
            <person name="Alcaraz L.D."/>
            <person name="Aerts A."/>
            <person name="Antal Z."/>
            <person name="Atanasova L."/>
            <person name="Cervantes-Badillo M.G."/>
            <person name="Challacombe J."/>
            <person name="Chertkov O."/>
            <person name="McCluskey K."/>
            <person name="Coulpier F."/>
            <person name="Deshpande N."/>
            <person name="von Doehren H."/>
            <person name="Ebbole D.J."/>
            <person name="Esquivel-Naranjo E.U."/>
            <person name="Fekete E."/>
            <person name="Flipphi M."/>
            <person name="Glaser F."/>
            <person name="Gomez-Rodriguez E.Y."/>
            <person name="Gruber S."/>
            <person name="Han C."/>
            <person name="Henrissat B."/>
            <person name="Hermosa R."/>
            <person name="Hernandez-Onate M."/>
            <person name="Karaffa L."/>
            <person name="Kosti I."/>
            <person name="Le Crom S."/>
            <person name="Lindquist E."/>
            <person name="Lucas S."/>
            <person name="Luebeck M."/>
            <person name="Luebeck P.S."/>
            <person name="Margeot A."/>
            <person name="Metz B."/>
            <person name="Misra M."/>
            <person name="Nevalainen H."/>
            <person name="Omann M."/>
            <person name="Packer N."/>
            <person name="Perrone G."/>
            <person name="Uresti-Rivera E.E."/>
            <person name="Salamov A."/>
            <person name="Schmoll M."/>
            <person name="Seiboth B."/>
            <person name="Shapiro H."/>
            <person name="Sukno S."/>
            <person name="Tamayo-Ramos J.A."/>
            <person name="Tisch D."/>
            <person name="Wiest A."/>
            <person name="Wilkinson H.H."/>
            <person name="Zhang M."/>
            <person name="Coutinho P.M."/>
            <person name="Kenerley C.M."/>
            <person name="Monte E."/>
            <person name="Baker S.E."/>
            <person name="Grigoriev I.V."/>
        </authorList>
    </citation>
    <scope>NUCLEOTIDE SEQUENCE [LARGE SCALE GENOMIC DNA]</scope>
    <source>
        <strain evidence="4">ATCC 20476 / IMI 206040</strain>
    </source>
</reference>
<proteinExistence type="predicted"/>
<sequence>LPFNSSSGASQPLETIHPPPSHIAFIWQTYLDAVDPLVKIFHAPSIQRHVMSISQGRKMPDAATECLMFAIYYSTVFSMSIAECREEFGEEKVRLLQRYREGVERTLVRANFLSSKDITVLQAFVLYLVNTLPVQQSGRFEVAYLMVLTTDLWTPR</sequence>